<keyword evidence="4" id="KW-1185">Reference proteome</keyword>
<dbReference type="Proteomes" id="UP001365128">
    <property type="component" value="Unassembled WGS sequence"/>
</dbReference>
<feature type="compositionally biased region" description="Polar residues" evidence="1">
    <location>
        <begin position="924"/>
        <end position="935"/>
    </location>
</feature>
<accession>A0ABR1LIY9</accession>
<dbReference type="InterPro" id="IPR016024">
    <property type="entry name" value="ARM-type_fold"/>
</dbReference>
<dbReference type="CDD" id="cd14011">
    <property type="entry name" value="PK_SCY1_like"/>
    <property type="match status" value="1"/>
</dbReference>
<feature type="compositionally biased region" description="Polar residues" evidence="1">
    <location>
        <begin position="737"/>
        <end position="761"/>
    </location>
</feature>
<feature type="compositionally biased region" description="Polar residues" evidence="1">
    <location>
        <begin position="850"/>
        <end position="861"/>
    </location>
</feature>
<feature type="compositionally biased region" description="Low complexity" evidence="1">
    <location>
        <begin position="862"/>
        <end position="877"/>
    </location>
</feature>
<sequence length="962" mass="103654">MAAQFFSSAVKSLTSNIGANYSIASSPSTTSGPWKIFDAKKKSTGKAVSVFVFEKKSLEPNGGGFGPRSTAGSLKRAHEEVVERLKKEVSCLARLRHPSVLELAEPVEETRTGGLIFATEPVTASLAGLLQEKDDQERSGGPGGRSSRYVVEEDGSRRRREVEIDELEIQKGLLQIGKGLEFLHESAGLVHGNLTPDAIFVNAKSDWKISGLGFCSPPENSTKATSVTPVSLSEILNYDPRLPRSVQINMDFVSPDFVMDNSITTAADMFSLGLLIIALYNSPHQSPLETNQSASTYKRLFSSSSSIPTQNNNFLSRNPLPRDLASSVLPRLITRRPAQRLNAREFQQAQYFDNILVSTIRFLDSLPAKTAAEKSQFMRGLPRVLNQFPKSVLEKKVLPALLEEMKDRELLSLVLQNVFKIITMMPSGRRAFSERVIPKLRQVFLSTTGGKPVQAERDTAKEAGLMIILEQMRLISESCNGKEFKDDVLPLIQLALESPTHSIVDAALRTLPVIIYVLDFSTIKNEFFPVVANVFAKTTSMGIKIRGLQAFRTLCGGGTGEENGEGLEGMTLDRSSQKQNPAVLDKYTIQEKVVPLLKAIKTKEPAVMIAALEVFQEVGKIADSDFLAMDVLPILWNFSLGPLLNLQQFQSFMTLIKQLSTRIEQEHTRKLQELSTTNAASGSATANDFMSFGTGPGTSTNGFGGSQNGGDDDFESLVTGRGPTSGPMDAFDGGWGSSSRTTSPPLSAGFSQSVSGLQSQPDGPRFSWSTPPPQQQALTPSPQMGMGNRRPHPASNMPAMTSGNSLNNFVSPQSPAAGSANSLTQNQTFSLPLQPSRPSQNTPGFGGMGTLNQTKPQTNTGAANSYSNSSSQGNSASIDWSAAARPANPPTGTSFGRMGHVGNTTQKNQSPYSNFSIAPPPMASTAQSSSGTLTGMNLGGQKQNQPPGQGGKFGMEKYESLL</sequence>
<evidence type="ECO:0000313" key="4">
    <source>
        <dbReference type="Proteomes" id="UP001365128"/>
    </source>
</evidence>
<dbReference type="InterPro" id="IPR011989">
    <property type="entry name" value="ARM-like"/>
</dbReference>
<feature type="domain" description="Protein kinase" evidence="2">
    <location>
        <begin position="1"/>
        <end position="352"/>
    </location>
</feature>
<keyword evidence="3" id="KW-0808">Transferase</keyword>
<dbReference type="GO" id="GO:0016301">
    <property type="term" value="F:kinase activity"/>
    <property type="evidence" value="ECO:0007669"/>
    <property type="project" value="UniProtKB-KW"/>
</dbReference>
<evidence type="ECO:0000256" key="1">
    <source>
        <dbReference type="SAM" id="MobiDB-lite"/>
    </source>
</evidence>
<feature type="compositionally biased region" description="Polar residues" evidence="1">
    <location>
        <begin position="902"/>
        <end position="916"/>
    </location>
</feature>
<dbReference type="EMBL" id="JBBPDW010000041">
    <property type="protein sequence ID" value="KAK7534694.1"/>
    <property type="molecule type" value="Genomic_DNA"/>
</dbReference>
<dbReference type="InterPro" id="IPR000719">
    <property type="entry name" value="Prot_kinase_dom"/>
</dbReference>
<name>A0ABR1LIY9_9PEZI</name>
<dbReference type="PROSITE" id="PS50011">
    <property type="entry name" value="PROTEIN_KINASE_DOM"/>
    <property type="match status" value="1"/>
</dbReference>
<evidence type="ECO:0000313" key="3">
    <source>
        <dbReference type="EMBL" id="KAK7534694.1"/>
    </source>
</evidence>
<dbReference type="PANTHER" id="PTHR12984:SF6">
    <property type="entry name" value="SCY1-LIKE PROTEIN 2"/>
    <property type="match status" value="1"/>
</dbReference>
<dbReference type="PANTHER" id="PTHR12984">
    <property type="entry name" value="SCY1-RELATED S/T PROTEIN KINASE-LIKE"/>
    <property type="match status" value="1"/>
</dbReference>
<dbReference type="InterPro" id="IPR051177">
    <property type="entry name" value="CIK-Related_Protein"/>
</dbReference>
<reference evidence="3 4" key="1">
    <citation type="submission" date="2024-04" db="EMBL/GenBank/DDBJ databases">
        <title>Phyllosticta paracitricarpa is synonymous to the EU quarantine fungus P. citricarpa based on phylogenomic analyses.</title>
        <authorList>
            <consortium name="Lawrence Berkeley National Laboratory"/>
            <person name="Van Ingen-Buijs V.A."/>
            <person name="Van Westerhoven A.C."/>
            <person name="Haridas S."/>
            <person name="Skiadas P."/>
            <person name="Martin F."/>
            <person name="Groenewald J.Z."/>
            <person name="Crous P.W."/>
            <person name="Seidl M.F."/>
        </authorList>
    </citation>
    <scope>NUCLEOTIDE SEQUENCE [LARGE SCALE GENOMIC DNA]</scope>
    <source>
        <strain evidence="3 4">CBS 122670</strain>
    </source>
</reference>
<comment type="caution">
    <text evidence="3">The sequence shown here is derived from an EMBL/GenBank/DDBJ whole genome shotgun (WGS) entry which is preliminary data.</text>
</comment>
<dbReference type="SMART" id="SM00220">
    <property type="entry name" value="S_TKc"/>
    <property type="match status" value="1"/>
</dbReference>
<dbReference type="Pfam" id="PF00069">
    <property type="entry name" value="Pkinase"/>
    <property type="match status" value="1"/>
</dbReference>
<dbReference type="Gene3D" id="1.25.10.10">
    <property type="entry name" value="Leucine-rich Repeat Variant"/>
    <property type="match status" value="1"/>
</dbReference>
<feature type="region of interest" description="Disordered" evidence="1">
    <location>
        <begin position="130"/>
        <end position="155"/>
    </location>
</feature>
<evidence type="ECO:0000259" key="2">
    <source>
        <dbReference type="PROSITE" id="PS50011"/>
    </source>
</evidence>
<proteinExistence type="predicted"/>
<dbReference type="InterPro" id="IPR011009">
    <property type="entry name" value="Kinase-like_dom_sf"/>
</dbReference>
<keyword evidence="3" id="KW-0418">Kinase</keyword>
<organism evidence="3 4">
    <name type="scientific">Phyllosticta citricarpa</name>
    <dbReference type="NCBI Taxonomy" id="55181"/>
    <lineage>
        <taxon>Eukaryota</taxon>
        <taxon>Fungi</taxon>
        <taxon>Dikarya</taxon>
        <taxon>Ascomycota</taxon>
        <taxon>Pezizomycotina</taxon>
        <taxon>Dothideomycetes</taxon>
        <taxon>Dothideomycetes incertae sedis</taxon>
        <taxon>Botryosphaeriales</taxon>
        <taxon>Phyllostictaceae</taxon>
        <taxon>Phyllosticta</taxon>
    </lineage>
</organism>
<dbReference type="Gene3D" id="1.10.510.10">
    <property type="entry name" value="Transferase(Phosphotransferase) domain 1"/>
    <property type="match status" value="1"/>
</dbReference>
<feature type="compositionally biased region" description="Polar residues" evidence="1">
    <location>
        <begin position="798"/>
        <end position="843"/>
    </location>
</feature>
<gene>
    <name evidence="3" type="ORF">IWX46DRAFT_532460</name>
</gene>
<dbReference type="SUPFAM" id="SSF48371">
    <property type="entry name" value="ARM repeat"/>
    <property type="match status" value="1"/>
</dbReference>
<feature type="region of interest" description="Disordered" evidence="1">
    <location>
        <begin position="672"/>
        <end position="962"/>
    </location>
</feature>
<protein>
    <submittedName>
        <fullName evidence="3">Protein kinase domain-containing protein ppk32</fullName>
    </submittedName>
</protein>
<feature type="compositionally biased region" description="Low complexity" evidence="1">
    <location>
        <begin position="675"/>
        <end position="687"/>
    </location>
</feature>
<dbReference type="SUPFAM" id="SSF56112">
    <property type="entry name" value="Protein kinase-like (PK-like)"/>
    <property type="match status" value="1"/>
</dbReference>
<dbReference type="Gene3D" id="3.30.200.20">
    <property type="entry name" value="Phosphorylase Kinase, domain 1"/>
    <property type="match status" value="1"/>
</dbReference>